<reference evidence="2" key="1">
    <citation type="journal article" date="2014" name="Front. Microbiol.">
        <title>High frequency of phylogenetically diverse reductive dehalogenase-homologous genes in deep subseafloor sedimentary metagenomes.</title>
        <authorList>
            <person name="Kawai M."/>
            <person name="Futagami T."/>
            <person name="Toyoda A."/>
            <person name="Takaki Y."/>
            <person name="Nishi S."/>
            <person name="Hori S."/>
            <person name="Arai W."/>
            <person name="Tsubouchi T."/>
            <person name="Morono Y."/>
            <person name="Uchiyama I."/>
            <person name="Ito T."/>
            <person name="Fujiyama A."/>
            <person name="Inagaki F."/>
            <person name="Takami H."/>
        </authorList>
    </citation>
    <scope>NUCLEOTIDE SEQUENCE</scope>
    <source>
        <strain evidence="2">Expedition CK06-06</strain>
    </source>
</reference>
<feature type="transmembrane region" description="Helical" evidence="1">
    <location>
        <begin position="28"/>
        <end position="46"/>
    </location>
</feature>
<gene>
    <name evidence="2" type="ORF">S12H4_46769</name>
</gene>
<protein>
    <submittedName>
        <fullName evidence="2">Uncharacterized protein</fullName>
    </submittedName>
</protein>
<keyword evidence="1" id="KW-0472">Membrane</keyword>
<name>X1VEU4_9ZZZZ</name>
<evidence type="ECO:0000256" key="1">
    <source>
        <dbReference type="SAM" id="Phobius"/>
    </source>
</evidence>
<proteinExistence type="predicted"/>
<evidence type="ECO:0000313" key="2">
    <source>
        <dbReference type="EMBL" id="GAJ05250.1"/>
    </source>
</evidence>
<keyword evidence="1" id="KW-0812">Transmembrane</keyword>
<sequence length="56" mass="6397">MGEDLAEWEFTTSSCHIHFPIPASNRNSFIAALMIVICFTMAMNRVNHRKPSWLSS</sequence>
<organism evidence="2">
    <name type="scientific">marine sediment metagenome</name>
    <dbReference type="NCBI Taxonomy" id="412755"/>
    <lineage>
        <taxon>unclassified sequences</taxon>
        <taxon>metagenomes</taxon>
        <taxon>ecological metagenomes</taxon>
    </lineage>
</organism>
<dbReference type="AlphaFoldDB" id="X1VEU4"/>
<dbReference type="EMBL" id="BARW01029057">
    <property type="protein sequence ID" value="GAJ05250.1"/>
    <property type="molecule type" value="Genomic_DNA"/>
</dbReference>
<comment type="caution">
    <text evidence="2">The sequence shown here is derived from an EMBL/GenBank/DDBJ whole genome shotgun (WGS) entry which is preliminary data.</text>
</comment>
<accession>X1VEU4</accession>
<keyword evidence="1" id="KW-1133">Transmembrane helix</keyword>